<dbReference type="GO" id="GO:0005524">
    <property type="term" value="F:ATP binding"/>
    <property type="evidence" value="ECO:0007669"/>
    <property type="project" value="UniProtKB-KW"/>
</dbReference>
<protein>
    <submittedName>
        <fullName evidence="5">Iron ABC transporter ATP-binding protein</fullName>
    </submittedName>
</protein>
<dbReference type="EMBL" id="MOMC01000021">
    <property type="protein sequence ID" value="ONH30969.1"/>
    <property type="molecule type" value="Genomic_DNA"/>
</dbReference>
<dbReference type="OrthoDB" id="9789994at2"/>
<dbReference type="STRING" id="1834516.BL253_11405"/>
<dbReference type="SUPFAM" id="SSF52540">
    <property type="entry name" value="P-loop containing nucleoside triphosphate hydrolases"/>
    <property type="match status" value="1"/>
</dbReference>
<dbReference type="AlphaFoldDB" id="A0A1V2IDL4"/>
<evidence type="ECO:0000256" key="1">
    <source>
        <dbReference type="ARBA" id="ARBA00022448"/>
    </source>
</evidence>
<dbReference type="PANTHER" id="PTHR43158">
    <property type="entry name" value="SKFA PEPTIDE EXPORT ATP-BINDING PROTEIN SKFE"/>
    <property type="match status" value="1"/>
</dbReference>
<sequence length="273" mass="28981">MADTIVCLEAVTVRRDGAALLSEVNWSVSAGQRWVVLGPNGAGKTTLLLVAAGRLFPTGGAVDLFGSRLGTVDMRELRYRVGLVSPALTETPPADERVLDAVLTAAWSVFGRGHEHYDDIDMTRAAELLRQFGCGALLGRRYGTLSEGERKRVAIARALMTDPELVLLDEPASGLDLGAREALLRRLTRFAADPTAPAMVLVSHHVEEIPVGVTHALLLRDGRIVAAGPVEETLTAGPLSECFGIPLEITAAAGRYAARLAARPPRPRAAAPA</sequence>
<keyword evidence="6" id="KW-1185">Reference proteome</keyword>
<evidence type="ECO:0000259" key="4">
    <source>
        <dbReference type="PROSITE" id="PS50893"/>
    </source>
</evidence>
<proteinExistence type="predicted"/>
<dbReference type="GO" id="GO:0016887">
    <property type="term" value="F:ATP hydrolysis activity"/>
    <property type="evidence" value="ECO:0007669"/>
    <property type="project" value="InterPro"/>
</dbReference>
<dbReference type="InterPro" id="IPR027417">
    <property type="entry name" value="P-loop_NTPase"/>
</dbReference>
<evidence type="ECO:0000256" key="3">
    <source>
        <dbReference type="ARBA" id="ARBA00022840"/>
    </source>
</evidence>
<keyword evidence="2" id="KW-0547">Nucleotide-binding</keyword>
<dbReference type="InterPro" id="IPR003439">
    <property type="entry name" value="ABC_transporter-like_ATP-bd"/>
</dbReference>
<dbReference type="PROSITE" id="PS50893">
    <property type="entry name" value="ABC_TRANSPORTER_2"/>
    <property type="match status" value="1"/>
</dbReference>
<dbReference type="RefSeq" id="WP_076816300.1">
    <property type="nucleotide sequence ID" value="NZ_MOMC01000021.1"/>
</dbReference>
<evidence type="ECO:0000313" key="5">
    <source>
        <dbReference type="EMBL" id="ONH30969.1"/>
    </source>
</evidence>
<dbReference type="SMART" id="SM00382">
    <property type="entry name" value="AAA"/>
    <property type="match status" value="1"/>
</dbReference>
<evidence type="ECO:0000256" key="2">
    <source>
        <dbReference type="ARBA" id="ARBA00022741"/>
    </source>
</evidence>
<feature type="domain" description="ABC transporter" evidence="4">
    <location>
        <begin position="6"/>
        <end position="246"/>
    </location>
</feature>
<name>A0A1V2IDL4_9ACTN</name>
<dbReference type="Pfam" id="PF00005">
    <property type="entry name" value="ABC_tran"/>
    <property type="match status" value="1"/>
</dbReference>
<gene>
    <name evidence="5" type="ORF">BL253_11405</name>
</gene>
<keyword evidence="3 5" id="KW-0067">ATP-binding</keyword>
<dbReference type="Proteomes" id="UP000188929">
    <property type="component" value="Unassembled WGS sequence"/>
</dbReference>
<reference evidence="6" key="1">
    <citation type="submission" date="2016-10" db="EMBL/GenBank/DDBJ databases">
        <title>Frankia sp. NRRL B-16386 Genome sequencing.</title>
        <authorList>
            <person name="Ghodhbane-Gtari F."/>
            <person name="Swanson E."/>
            <person name="Gueddou A."/>
            <person name="Hezbri K."/>
            <person name="Ktari K."/>
            <person name="Nouioui I."/>
            <person name="Morris K."/>
            <person name="Simpson S."/>
            <person name="Abebe-Akele F."/>
            <person name="Thomas K."/>
            <person name="Gtari M."/>
            <person name="Tisa L.S."/>
        </authorList>
    </citation>
    <scope>NUCLEOTIDE SEQUENCE [LARGE SCALE GENOMIC DNA]</scope>
    <source>
        <strain evidence="6">NRRL B-16386</strain>
    </source>
</reference>
<dbReference type="GO" id="GO:0022857">
    <property type="term" value="F:transmembrane transporter activity"/>
    <property type="evidence" value="ECO:0007669"/>
    <property type="project" value="UniProtKB-ARBA"/>
</dbReference>
<evidence type="ECO:0000313" key="6">
    <source>
        <dbReference type="Proteomes" id="UP000188929"/>
    </source>
</evidence>
<dbReference type="InterPro" id="IPR015856">
    <property type="entry name" value="ABC_transpr_CbiO/EcfA_su"/>
</dbReference>
<dbReference type="InterPro" id="IPR003593">
    <property type="entry name" value="AAA+_ATPase"/>
</dbReference>
<comment type="caution">
    <text evidence="5">The sequence shown here is derived from an EMBL/GenBank/DDBJ whole genome shotgun (WGS) entry which is preliminary data.</text>
</comment>
<dbReference type="PANTHER" id="PTHR43158:SF2">
    <property type="entry name" value="SKFA PEPTIDE EXPORT ATP-BINDING PROTEIN SKFE"/>
    <property type="match status" value="1"/>
</dbReference>
<keyword evidence="1" id="KW-0813">Transport</keyword>
<dbReference type="Gene3D" id="3.40.50.300">
    <property type="entry name" value="P-loop containing nucleotide triphosphate hydrolases"/>
    <property type="match status" value="1"/>
</dbReference>
<accession>A0A1V2IDL4</accession>
<organism evidence="5 6">
    <name type="scientific">Pseudofrankia asymbiotica</name>
    <dbReference type="NCBI Taxonomy" id="1834516"/>
    <lineage>
        <taxon>Bacteria</taxon>
        <taxon>Bacillati</taxon>
        <taxon>Actinomycetota</taxon>
        <taxon>Actinomycetes</taxon>
        <taxon>Frankiales</taxon>
        <taxon>Frankiaceae</taxon>
        <taxon>Pseudofrankia</taxon>
    </lineage>
</organism>
<dbReference type="GO" id="GO:0016020">
    <property type="term" value="C:membrane"/>
    <property type="evidence" value="ECO:0007669"/>
    <property type="project" value="InterPro"/>
</dbReference>
<dbReference type="CDD" id="cd03225">
    <property type="entry name" value="ABC_cobalt_CbiO_domain1"/>
    <property type="match status" value="1"/>
</dbReference>